<keyword evidence="3" id="KW-1185">Reference proteome</keyword>
<protein>
    <recommendedName>
        <fullName evidence="4">Enoyl-CoA hydratase</fullName>
    </recommendedName>
</protein>
<dbReference type="AlphaFoldDB" id="A0A2W7BVG6"/>
<sequence>MAVSPVAARSAAGVGTVSDTKPADSEQFRITHVTPAYWQVTINRPPFNIFGPDAVPELARVLTQIERDPKLDMYAAR</sequence>
<accession>A0A2W7BVG6</accession>
<evidence type="ECO:0000256" key="1">
    <source>
        <dbReference type="SAM" id="MobiDB-lite"/>
    </source>
</evidence>
<dbReference type="InterPro" id="IPR029045">
    <property type="entry name" value="ClpP/crotonase-like_dom_sf"/>
</dbReference>
<evidence type="ECO:0008006" key="4">
    <source>
        <dbReference type="Google" id="ProtNLM"/>
    </source>
</evidence>
<dbReference type="EMBL" id="MZXV01000070">
    <property type="protein sequence ID" value="PZV34594.1"/>
    <property type="molecule type" value="Genomic_DNA"/>
</dbReference>
<evidence type="ECO:0000313" key="3">
    <source>
        <dbReference type="Proteomes" id="UP000248616"/>
    </source>
</evidence>
<gene>
    <name evidence="2" type="ORF">B5V02_31235</name>
</gene>
<dbReference type="Proteomes" id="UP000248616">
    <property type="component" value="Unassembled WGS sequence"/>
</dbReference>
<dbReference type="SUPFAM" id="SSF52096">
    <property type="entry name" value="ClpP/crotonase"/>
    <property type="match status" value="1"/>
</dbReference>
<evidence type="ECO:0000313" key="2">
    <source>
        <dbReference type="EMBL" id="PZV34594.1"/>
    </source>
</evidence>
<organism evidence="2 3">
    <name type="scientific">Mesorhizobium kowhaii</name>
    <dbReference type="NCBI Taxonomy" id="1300272"/>
    <lineage>
        <taxon>Bacteria</taxon>
        <taxon>Pseudomonadati</taxon>
        <taxon>Pseudomonadota</taxon>
        <taxon>Alphaproteobacteria</taxon>
        <taxon>Hyphomicrobiales</taxon>
        <taxon>Phyllobacteriaceae</taxon>
        <taxon>Mesorhizobium</taxon>
    </lineage>
</organism>
<feature type="region of interest" description="Disordered" evidence="1">
    <location>
        <begin position="1"/>
        <end position="24"/>
    </location>
</feature>
<proteinExistence type="predicted"/>
<reference evidence="3" key="1">
    <citation type="submission" date="2017-03" db="EMBL/GenBank/DDBJ databases">
        <authorList>
            <person name="Safronova V.I."/>
            <person name="Sazanova A.L."/>
            <person name="Chirak E.R."/>
        </authorList>
    </citation>
    <scope>NUCLEOTIDE SEQUENCE [LARGE SCALE GENOMIC DNA]</scope>
    <source>
        <strain evidence="3">Ach-343</strain>
    </source>
</reference>
<comment type="caution">
    <text evidence="2">The sequence shown here is derived from an EMBL/GenBank/DDBJ whole genome shotgun (WGS) entry which is preliminary data.</text>
</comment>
<name>A0A2W7BVG6_9HYPH</name>